<evidence type="ECO:0000256" key="3">
    <source>
        <dbReference type="ARBA" id="ARBA00022692"/>
    </source>
</evidence>
<evidence type="ECO:0000256" key="1">
    <source>
        <dbReference type="ARBA" id="ARBA00004477"/>
    </source>
</evidence>
<evidence type="ECO:0000256" key="5">
    <source>
        <dbReference type="ARBA" id="ARBA00022989"/>
    </source>
</evidence>
<gene>
    <name evidence="9" type="primary">Mboat4</name>
    <name evidence="9" type="ORF">ASASCU_R06864</name>
</gene>
<comment type="subcellular location">
    <subcellularLocation>
        <location evidence="1">Endoplasmic reticulum membrane</location>
        <topology evidence="1">Multi-pass membrane protein</topology>
    </subcellularLocation>
</comment>
<accession>A0A7K7KL89</accession>
<dbReference type="AlphaFoldDB" id="A0A7K7KL89"/>
<feature type="non-terminal residue" evidence="9">
    <location>
        <position position="415"/>
    </location>
</feature>
<dbReference type="Pfam" id="PF03062">
    <property type="entry name" value="MBOAT"/>
    <property type="match status" value="1"/>
</dbReference>
<evidence type="ECO:0000256" key="7">
    <source>
        <dbReference type="ARBA" id="ARBA00023315"/>
    </source>
</evidence>
<dbReference type="PANTHER" id="PTHR13906">
    <property type="entry name" value="PORCUPINE"/>
    <property type="match status" value="1"/>
</dbReference>
<evidence type="ECO:0000256" key="2">
    <source>
        <dbReference type="ARBA" id="ARBA00022679"/>
    </source>
</evidence>
<reference evidence="9 10" key="1">
    <citation type="submission" date="2019-09" db="EMBL/GenBank/DDBJ databases">
        <title>Bird 10,000 Genomes (B10K) Project - Family phase.</title>
        <authorList>
            <person name="Zhang G."/>
        </authorList>
    </citation>
    <scope>NUCLEOTIDE SEQUENCE [LARGE SCALE GENOMIC DNA]</scope>
    <source>
        <strain evidence="9">OUT-0051</strain>
        <tissue evidence="9">Kidney</tissue>
    </source>
</reference>
<feature type="non-terminal residue" evidence="9">
    <location>
        <position position="1"/>
    </location>
</feature>
<dbReference type="GO" id="GO:0030258">
    <property type="term" value="P:lipid modification"/>
    <property type="evidence" value="ECO:0007669"/>
    <property type="project" value="TreeGrafter"/>
</dbReference>
<dbReference type="InterPro" id="IPR049941">
    <property type="entry name" value="LPLAT_7/PORCN-like"/>
</dbReference>
<evidence type="ECO:0000256" key="6">
    <source>
        <dbReference type="ARBA" id="ARBA00023136"/>
    </source>
</evidence>
<keyword evidence="5 8" id="KW-1133">Transmembrane helix</keyword>
<dbReference type="Proteomes" id="UP000525565">
    <property type="component" value="Unassembled WGS sequence"/>
</dbReference>
<keyword evidence="2 9" id="KW-0808">Transferase</keyword>
<evidence type="ECO:0000256" key="8">
    <source>
        <dbReference type="SAM" id="Phobius"/>
    </source>
</evidence>
<dbReference type="EMBL" id="VZSO01000018">
    <property type="protein sequence ID" value="NWZ19266.1"/>
    <property type="molecule type" value="Genomic_DNA"/>
</dbReference>
<evidence type="ECO:0000256" key="4">
    <source>
        <dbReference type="ARBA" id="ARBA00022824"/>
    </source>
</evidence>
<name>A0A7K7KL89_9AVES</name>
<evidence type="ECO:0000313" key="10">
    <source>
        <dbReference type="Proteomes" id="UP000525565"/>
    </source>
</evidence>
<keyword evidence="10" id="KW-1185">Reference proteome</keyword>
<sequence length="415" mass="45512">MRWADLLILLPAAWYQLAAFPFAALFHQLCASGQLSPTARYAVLLAGGCLLAVTAMGSYAALLLIPAAASVLVLLSASPAHIHTWVFGLQMCWQTLCHLGLGSLTLESGDARPAVALSAIMLLTQKATSLALDVHEGTVLLQTGQGLLQQALPLCSYLLYFPALLGGPLQPFSSFRVQAESLGAVPLPLEAAGWRCLGALALQGLRVGLEGCLPRVQGCSVLATLCQAWMRALLFRLAYYTQWVLDEALLEVAGFGLEEGQGDLSGRELWVLETTHRLAVFTRTWNRSTSRWLRRLVFQRCPAQPLLATFAFSAWWHGLRPGRVFGFLCWAVMVEADYRIHPFLSAWATSRVAKLLYRGTTWVFTQLIVAYVLDAVEAESFSTLCLLWTSYKSILPLSYGVVLLLLLLSKKAKQN</sequence>
<evidence type="ECO:0000313" key="9">
    <source>
        <dbReference type="EMBL" id="NWZ19266.1"/>
    </source>
</evidence>
<dbReference type="GO" id="GO:0005789">
    <property type="term" value="C:endoplasmic reticulum membrane"/>
    <property type="evidence" value="ECO:0007669"/>
    <property type="project" value="UniProtKB-SubCell"/>
</dbReference>
<keyword evidence="6 8" id="KW-0472">Membrane</keyword>
<feature type="transmembrane region" description="Helical" evidence="8">
    <location>
        <begin position="355"/>
        <end position="373"/>
    </location>
</feature>
<dbReference type="PANTHER" id="PTHR13906:SF3">
    <property type="entry name" value="GHRELIN O-ACYLTRANSFERASE"/>
    <property type="match status" value="1"/>
</dbReference>
<dbReference type="InterPro" id="IPR004299">
    <property type="entry name" value="MBOAT_fam"/>
</dbReference>
<keyword evidence="4" id="KW-0256">Endoplasmic reticulum</keyword>
<keyword evidence="3 8" id="KW-0812">Transmembrane</keyword>
<organism evidence="9 10">
    <name type="scientific">Asarcornis scutulata</name>
    <dbReference type="NCBI Taxonomy" id="75869"/>
    <lineage>
        <taxon>Eukaryota</taxon>
        <taxon>Metazoa</taxon>
        <taxon>Chordata</taxon>
        <taxon>Craniata</taxon>
        <taxon>Vertebrata</taxon>
        <taxon>Euteleostomi</taxon>
        <taxon>Archelosauria</taxon>
        <taxon>Archosauria</taxon>
        <taxon>Dinosauria</taxon>
        <taxon>Saurischia</taxon>
        <taxon>Theropoda</taxon>
        <taxon>Coelurosauria</taxon>
        <taxon>Aves</taxon>
        <taxon>Neognathae</taxon>
        <taxon>Galloanserae</taxon>
        <taxon>Anseriformes</taxon>
        <taxon>Anatidae</taxon>
        <taxon>Anatinae</taxon>
        <taxon>Asarcornis</taxon>
    </lineage>
</organism>
<comment type="caution">
    <text evidence="9">The sequence shown here is derived from an EMBL/GenBank/DDBJ whole genome shotgun (WGS) entry which is preliminary data.</text>
</comment>
<feature type="transmembrane region" description="Helical" evidence="8">
    <location>
        <begin position="42"/>
        <end position="75"/>
    </location>
</feature>
<dbReference type="GO" id="GO:0016412">
    <property type="term" value="F:serine O-acyltransferase activity"/>
    <property type="evidence" value="ECO:0007669"/>
    <property type="project" value="TreeGrafter"/>
</dbReference>
<feature type="transmembrane region" description="Helical" evidence="8">
    <location>
        <begin position="393"/>
        <end position="409"/>
    </location>
</feature>
<protein>
    <submittedName>
        <fullName evidence="9">MBOA4 acyltransferase</fullName>
    </submittedName>
</protein>
<keyword evidence="7 9" id="KW-0012">Acyltransferase</keyword>
<proteinExistence type="predicted"/>